<reference evidence="17 18" key="1">
    <citation type="submission" date="2019-02" db="EMBL/GenBank/DDBJ databases">
        <title>Deep-cultivation of Planctomycetes and their phenomic and genomic characterization uncovers novel biology.</title>
        <authorList>
            <person name="Wiegand S."/>
            <person name="Jogler M."/>
            <person name="Boedeker C."/>
            <person name="Pinto D."/>
            <person name="Vollmers J."/>
            <person name="Rivas-Marin E."/>
            <person name="Kohn T."/>
            <person name="Peeters S.H."/>
            <person name="Heuer A."/>
            <person name="Rast P."/>
            <person name="Oberbeckmann S."/>
            <person name="Bunk B."/>
            <person name="Jeske O."/>
            <person name="Meyerdierks A."/>
            <person name="Storesund J.E."/>
            <person name="Kallscheuer N."/>
            <person name="Luecker S."/>
            <person name="Lage O.M."/>
            <person name="Pohl T."/>
            <person name="Merkel B.J."/>
            <person name="Hornburger P."/>
            <person name="Mueller R.-W."/>
            <person name="Bruemmer F."/>
            <person name="Labrenz M."/>
            <person name="Spormann A.M."/>
            <person name="Op den Camp H."/>
            <person name="Overmann J."/>
            <person name="Amann R."/>
            <person name="Jetten M.S.M."/>
            <person name="Mascher T."/>
            <person name="Medema M.H."/>
            <person name="Devos D.P."/>
            <person name="Kaster A.-K."/>
            <person name="Ovreas L."/>
            <person name="Rohde M."/>
            <person name="Galperin M.Y."/>
            <person name="Jogler C."/>
        </authorList>
    </citation>
    <scope>NUCLEOTIDE SEQUENCE [LARGE SCALE GENOMIC DNA]</scope>
    <source>
        <strain evidence="17 18">KS4</strain>
    </source>
</reference>
<dbReference type="InterPro" id="IPR006121">
    <property type="entry name" value="HMA_dom"/>
</dbReference>
<evidence type="ECO:0000256" key="12">
    <source>
        <dbReference type="ARBA" id="ARBA00022989"/>
    </source>
</evidence>
<comment type="similarity">
    <text evidence="2 15">Belongs to the cation transport ATPase (P-type) (TC 3.A.3) family. Type IB subfamily.</text>
</comment>
<evidence type="ECO:0000256" key="13">
    <source>
        <dbReference type="ARBA" id="ARBA00023065"/>
    </source>
</evidence>
<dbReference type="EMBL" id="CP036425">
    <property type="protein sequence ID" value="QDU32104.1"/>
    <property type="molecule type" value="Genomic_DNA"/>
</dbReference>
<evidence type="ECO:0000256" key="14">
    <source>
        <dbReference type="ARBA" id="ARBA00023136"/>
    </source>
</evidence>
<keyword evidence="10" id="KW-0460">Magnesium</keyword>
<dbReference type="NCBIfam" id="TIGR01525">
    <property type="entry name" value="ATPase-IB_hvy"/>
    <property type="match status" value="1"/>
</dbReference>
<dbReference type="SFLD" id="SFLDG00002">
    <property type="entry name" value="C1.7:_P-type_atpase_like"/>
    <property type="match status" value="1"/>
</dbReference>
<dbReference type="Pfam" id="PF00403">
    <property type="entry name" value="HMA"/>
    <property type="match status" value="1"/>
</dbReference>
<dbReference type="OrthoDB" id="211392at2"/>
<evidence type="ECO:0000256" key="3">
    <source>
        <dbReference type="ARBA" id="ARBA00022448"/>
    </source>
</evidence>
<evidence type="ECO:0000256" key="6">
    <source>
        <dbReference type="ARBA" id="ARBA00022692"/>
    </source>
</evidence>
<feature type="transmembrane region" description="Helical" evidence="15">
    <location>
        <begin position="271"/>
        <end position="289"/>
    </location>
</feature>
<dbReference type="PANTHER" id="PTHR43520:SF5">
    <property type="entry name" value="CATION-TRANSPORTING P-TYPE ATPASE-RELATED"/>
    <property type="match status" value="1"/>
</dbReference>
<dbReference type="SUPFAM" id="SSF81653">
    <property type="entry name" value="Calcium ATPase, transduction domain A"/>
    <property type="match status" value="1"/>
</dbReference>
<dbReference type="InterPro" id="IPR008250">
    <property type="entry name" value="ATPase_P-typ_transduc_dom_A_sf"/>
</dbReference>
<dbReference type="InterPro" id="IPR036412">
    <property type="entry name" value="HAD-like_sf"/>
</dbReference>
<dbReference type="InterPro" id="IPR023299">
    <property type="entry name" value="ATPase_P-typ_cyto_dom_N"/>
</dbReference>
<dbReference type="Gene3D" id="3.40.50.1000">
    <property type="entry name" value="HAD superfamily/HAD-like"/>
    <property type="match status" value="1"/>
</dbReference>
<dbReference type="InterPro" id="IPR036163">
    <property type="entry name" value="HMA_dom_sf"/>
</dbReference>
<dbReference type="InterPro" id="IPR021993">
    <property type="entry name" value="ATPase-cat-bd"/>
</dbReference>
<dbReference type="PROSITE" id="PS50846">
    <property type="entry name" value="HMA_2"/>
    <property type="match status" value="1"/>
</dbReference>
<dbReference type="Pfam" id="PF00122">
    <property type="entry name" value="E1-E2_ATPase"/>
    <property type="match status" value="1"/>
</dbReference>
<dbReference type="Proteomes" id="UP000317369">
    <property type="component" value="Chromosome"/>
</dbReference>
<protein>
    <submittedName>
        <fullName evidence="17">Copper-exporting P-type ATPase A</fullName>
    </submittedName>
</protein>
<dbReference type="SUPFAM" id="SSF81665">
    <property type="entry name" value="Calcium ATPase, transmembrane domain M"/>
    <property type="match status" value="1"/>
</dbReference>
<dbReference type="PRINTS" id="PR00943">
    <property type="entry name" value="CUATPASE"/>
</dbReference>
<dbReference type="NCBIfam" id="TIGR01494">
    <property type="entry name" value="ATPase_P-type"/>
    <property type="match status" value="1"/>
</dbReference>
<dbReference type="GO" id="GO:0005886">
    <property type="term" value="C:plasma membrane"/>
    <property type="evidence" value="ECO:0007669"/>
    <property type="project" value="UniProtKB-SubCell"/>
</dbReference>
<dbReference type="InterPro" id="IPR027256">
    <property type="entry name" value="P-typ_ATPase_IB"/>
</dbReference>
<evidence type="ECO:0000313" key="18">
    <source>
        <dbReference type="Proteomes" id="UP000317369"/>
    </source>
</evidence>
<dbReference type="Pfam" id="PF12156">
    <property type="entry name" value="ATPase-cat_bd"/>
    <property type="match status" value="1"/>
</dbReference>
<dbReference type="PRINTS" id="PR00119">
    <property type="entry name" value="CATATPASE"/>
</dbReference>
<evidence type="ECO:0000256" key="7">
    <source>
        <dbReference type="ARBA" id="ARBA00022723"/>
    </source>
</evidence>
<evidence type="ECO:0000256" key="2">
    <source>
        <dbReference type="ARBA" id="ARBA00006024"/>
    </source>
</evidence>
<proteinExistence type="inferred from homology"/>
<keyword evidence="14 15" id="KW-0472">Membrane</keyword>
<dbReference type="InterPro" id="IPR044492">
    <property type="entry name" value="P_typ_ATPase_HD_dom"/>
</dbReference>
<dbReference type="GO" id="GO:0005524">
    <property type="term" value="F:ATP binding"/>
    <property type="evidence" value="ECO:0007669"/>
    <property type="project" value="UniProtKB-UniRule"/>
</dbReference>
<evidence type="ECO:0000256" key="1">
    <source>
        <dbReference type="ARBA" id="ARBA00004651"/>
    </source>
</evidence>
<keyword evidence="4 15" id="KW-1003">Cell membrane</keyword>
<dbReference type="SFLD" id="SFLDS00003">
    <property type="entry name" value="Haloacid_Dehalogenase"/>
    <property type="match status" value="1"/>
</dbReference>
<dbReference type="PANTHER" id="PTHR43520">
    <property type="entry name" value="ATP7, ISOFORM B"/>
    <property type="match status" value="1"/>
</dbReference>
<feature type="transmembrane region" description="Helical" evidence="15">
    <location>
        <begin position="234"/>
        <end position="259"/>
    </location>
</feature>
<feature type="transmembrane region" description="Helical" evidence="15">
    <location>
        <begin position="492"/>
        <end position="512"/>
    </location>
</feature>
<keyword evidence="12 15" id="KW-1133">Transmembrane helix</keyword>
<dbReference type="Gene3D" id="2.70.150.10">
    <property type="entry name" value="Calcium-transporting ATPase, cytoplasmic transduction domain A"/>
    <property type="match status" value="1"/>
</dbReference>
<dbReference type="GO" id="GO:0055070">
    <property type="term" value="P:copper ion homeostasis"/>
    <property type="evidence" value="ECO:0007669"/>
    <property type="project" value="TreeGrafter"/>
</dbReference>
<feature type="transmembrane region" description="Helical" evidence="15">
    <location>
        <begin position="295"/>
        <end position="313"/>
    </location>
</feature>
<keyword evidence="18" id="KW-1185">Reference proteome</keyword>
<dbReference type="CDD" id="cd00371">
    <property type="entry name" value="HMA"/>
    <property type="match status" value="1"/>
</dbReference>
<keyword evidence="6 15" id="KW-0812">Transmembrane</keyword>
<keyword evidence="3" id="KW-0813">Transport</keyword>
<dbReference type="InterPro" id="IPR059000">
    <property type="entry name" value="ATPase_P-type_domA"/>
</dbReference>
<dbReference type="InterPro" id="IPR023214">
    <property type="entry name" value="HAD_sf"/>
</dbReference>
<keyword evidence="5" id="KW-0597">Phosphoprotein</keyword>
<dbReference type="SUPFAM" id="SSF56784">
    <property type="entry name" value="HAD-like"/>
    <property type="match status" value="1"/>
</dbReference>
<dbReference type="Pfam" id="PF00702">
    <property type="entry name" value="Hydrolase"/>
    <property type="match status" value="1"/>
</dbReference>
<dbReference type="GO" id="GO:0043682">
    <property type="term" value="F:P-type divalent copper transporter activity"/>
    <property type="evidence" value="ECO:0007669"/>
    <property type="project" value="TreeGrafter"/>
</dbReference>
<feature type="transmembrane region" description="Helical" evidence="15">
    <location>
        <begin position="835"/>
        <end position="856"/>
    </location>
</feature>
<accession>A0A517YPE5</accession>
<dbReference type="PROSITE" id="PS00154">
    <property type="entry name" value="ATPASE_E1_E2"/>
    <property type="match status" value="1"/>
</dbReference>
<sequence>MVAANQDSVDARDADHVKEKVGGPCDHCGLPVPRGLWVDDADLQFCCNGCKTVYEVIHSCGLDPYYTIRERAESGGGVDKQKAATSGRKYREFDDETFYELYCQRLGEEGSERFAIDLYLEGVHCAACVWLIEKLPLVCDGVLEARLHLGKSLVRVTWDRSVVALSKIARMLDSLGYAAHPAQGSETQLLRTREDHKFLIRIGAAAVCAGNTMLIAFALYAGMFSWMADEHRELFRWLSMFIGVVALLWPGQIFLKGAWAAIRMRTPHLDLPIAVALVAGTVTGIIHTMLGQGEIYFDSLSVLILLLLVGRWFQHRQQRQADDAVQLLFSLTPRRARLVMTENESDLERVFDSGHGVVREVPIEGINAGDVVEVLAGEVFSVDGDVCAGRSSVNEAILTGESRMRDLLVDDHVCAGTVNESAKVWVKVRQAGEGTRLGKLMQFVERFAREKSPSVAMADRIAGWFVVVVIILASMTWLGWFLIDRGMATEHAIALLIVACPCALGLATPLTIASSIGKAARSDILVKGGSALENLSKPGRIYLDKTGTITKGQTTLRECYVDSVCDDPVWLKAAVLVIEERSSHHVAKAFVEAFNGHESLVDRSYDLRVGDVEQMANGGIVAEIDGREIVIGSLRFSNDRRINLGKKVLSEAETVVSDGLTCVVISLDGQGVGVAGFGDAVRDDSHKAIKALEKLGWQIGILSGDSQEIAEEVAVHVGLQGRDIYGGMSPEEKLAVINETKELGQMTVMVGDGVNDAAALAAADIGIAVNGGAEASLSAADVYLARPGLGGIVELMGLSRRTVRVIRRNLGFSLSYNVITVMLAMLGLINPLIAAVLMPISSLTVITMAVGGVWVGKNKHGL</sequence>
<dbReference type="InterPro" id="IPR018303">
    <property type="entry name" value="ATPase_P-typ_P_site"/>
</dbReference>
<keyword evidence="13" id="KW-0406">Ion transport</keyword>
<evidence type="ECO:0000256" key="10">
    <source>
        <dbReference type="ARBA" id="ARBA00022842"/>
    </source>
</evidence>
<name>A0A517YPE5_9BACT</name>
<feature type="transmembrane region" description="Helical" evidence="15">
    <location>
        <begin position="461"/>
        <end position="480"/>
    </location>
</feature>
<evidence type="ECO:0000256" key="11">
    <source>
        <dbReference type="ARBA" id="ARBA00022967"/>
    </source>
</evidence>
<keyword evidence="7 15" id="KW-0479">Metal-binding</keyword>
<evidence type="ECO:0000256" key="9">
    <source>
        <dbReference type="ARBA" id="ARBA00022840"/>
    </source>
</evidence>
<dbReference type="InterPro" id="IPR001757">
    <property type="entry name" value="P_typ_ATPase"/>
</dbReference>
<dbReference type="SFLD" id="SFLDF00027">
    <property type="entry name" value="p-type_atpase"/>
    <property type="match status" value="1"/>
</dbReference>
<dbReference type="KEGG" id="pcor:KS4_01330"/>
<evidence type="ECO:0000256" key="15">
    <source>
        <dbReference type="RuleBase" id="RU362081"/>
    </source>
</evidence>
<keyword evidence="9 15" id="KW-0067">ATP-binding</keyword>
<dbReference type="AlphaFoldDB" id="A0A517YPE5"/>
<organism evidence="17 18">
    <name type="scientific">Poriferisphaera corsica</name>
    <dbReference type="NCBI Taxonomy" id="2528020"/>
    <lineage>
        <taxon>Bacteria</taxon>
        <taxon>Pseudomonadati</taxon>
        <taxon>Planctomycetota</taxon>
        <taxon>Phycisphaerae</taxon>
        <taxon>Phycisphaerales</taxon>
        <taxon>Phycisphaeraceae</taxon>
        <taxon>Poriferisphaera</taxon>
    </lineage>
</organism>
<dbReference type="SUPFAM" id="SSF55008">
    <property type="entry name" value="HMA, heavy metal-associated domain"/>
    <property type="match status" value="1"/>
</dbReference>
<gene>
    <name evidence="17" type="primary">copA_1</name>
    <name evidence="17" type="ORF">KS4_01330</name>
</gene>
<dbReference type="GO" id="GO:0005507">
    <property type="term" value="F:copper ion binding"/>
    <property type="evidence" value="ECO:0007669"/>
    <property type="project" value="TreeGrafter"/>
</dbReference>
<dbReference type="InterPro" id="IPR023298">
    <property type="entry name" value="ATPase_P-typ_TM_dom_sf"/>
</dbReference>
<dbReference type="Gene3D" id="3.30.70.100">
    <property type="match status" value="1"/>
</dbReference>
<evidence type="ECO:0000256" key="4">
    <source>
        <dbReference type="ARBA" id="ARBA00022475"/>
    </source>
</evidence>
<comment type="subcellular location">
    <subcellularLocation>
        <location evidence="1">Cell membrane</location>
        <topology evidence="1">Multi-pass membrane protein</topology>
    </subcellularLocation>
</comment>
<evidence type="ECO:0000256" key="5">
    <source>
        <dbReference type="ARBA" id="ARBA00022553"/>
    </source>
</evidence>
<evidence type="ECO:0000313" key="17">
    <source>
        <dbReference type="EMBL" id="QDU32104.1"/>
    </source>
</evidence>
<keyword evidence="8 15" id="KW-0547">Nucleotide-binding</keyword>
<feature type="domain" description="HMA" evidence="16">
    <location>
        <begin position="114"/>
        <end position="180"/>
    </location>
</feature>
<feature type="transmembrane region" description="Helical" evidence="15">
    <location>
        <begin position="810"/>
        <end position="829"/>
    </location>
</feature>
<evidence type="ECO:0000256" key="8">
    <source>
        <dbReference type="ARBA" id="ARBA00022741"/>
    </source>
</evidence>
<dbReference type="GO" id="GO:0016887">
    <property type="term" value="F:ATP hydrolysis activity"/>
    <property type="evidence" value="ECO:0007669"/>
    <property type="project" value="InterPro"/>
</dbReference>
<dbReference type="Gene3D" id="3.40.1110.10">
    <property type="entry name" value="Calcium-transporting ATPase, cytoplasmic domain N"/>
    <property type="match status" value="1"/>
</dbReference>
<evidence type="ECO:0000259" key="16">
    <source>
        <dbReference type="PROSITE" id="PS50846"/>
    </source>
</evidence>
<feature type="transmembrane region" description="Helical" evidence="15">
    <location>
        <begin position="198"/>
        <end position="222"/>
    </location>
</feature>
<keyword evidence="11" id="KW-1278">Translocase</keyword>